<evidence type="ECO:0000256" key="2">
    <source>
        <dbReference type="ARBA" id="ARBA00022448"/>
    </source>
</evidence>
<dbReference type="AlphaFoldDB" id="A0A844FHW3"/>
<evidence type="ECO:0000256" key="1">
    <source>
        <dbReference type="ARBA" id="ARBA00004418"/>
    </source>
</evidence>
<dbReference type="GO" id="GO:0019808">
    <property type="term" value="F:polyamine binding"/>
    <property type="evidence" value="ECO:0007669"/>
    <property type="project" value="InterPro"/>
</dbReference>
<dbReference type="CDD" id="cd13590">
    <property type="entry name" value="PBP2_PotD_PotF_like"/>
    <property type="match status" value="1"/>
</dbReference>
<dbReference type="Proteomes" id="UP000462760">
    <property type="component" value="Unassembled WGS sequence"/>
</dbReference>
<dbReference type="Pfam" id="PF13416">
    <property type="entry name" value="SBP_bac_8"/>
    <property type="match status" value="1"/>
</dbReference>
<dbReference type="InterPro" id="IPR006059">
    <property type="entry name" value="SBP"/>
</dbReference>
<comment type="caution">
    <text evidence="7">The sequence shown here is derived from an EMBL/GenBank/DDBJ whole genome shotgun (WGS) entry which is preliminary data.</text>
</comment>
<dbReference type="OrthoDB" id="9769319at2"/>
<sequence length="348" mass="40560">MRRLGKLVLLLCLIMIINFIFTGCNKKEAVLNIYNWGDYIDPTVIKDFEDEYNIKVNYSTFATNEDMYVKLKSGAGNYDVTFPSDYMIERMIKEDMLYTLNKNNIPNLKNIDEKFINLSFDPENQYSVPYFWGTVGILYNKKVVKEKVDSWNILWDEKYKNEIVMLDSQRDSIGVALKKLGYSMNSRDINELRKAKEILIKQKPLVYTYVIDEVKDLMIAGEANLGVVWSGDATAAIRENENLEYVIPKEGSNIWFDNMVIPKSSKNKKEAELFIDFMCRPDITARNTDYVGYSTPNKEAIEKLPDDIKNSQVAYPNDEDLERCEIFKDPSDFITKYDIIWTEIKAEY</sequence>
<proteinExistence type="predicted"/>
<dbReference type="PROSITE" id="PS51257">
    <property type="entry name" value="PROKAR_LIPOPROTEIN"/>
    <property type="match status" value="1"/>
</dbReference>
<protein>
    <submittedName>
        <fullName evidence="7">Spermidine/putrescine ABC transporter substrate-binding protein</fullName>
    </submittedName>
</protein>
<dbReference type="EMBL" id="VULR01000009">
    <property type="protein sequence ID" value="MSS43560.1"/>
    <property type="molecule type" value="Genomic_DNA"/>
</dbReference>
<name>A0A844FHW3_9FIRM</name>
<comment type="subcellular location">
    <subcellularLocation>
        <location evidence="1">Periplasm</location>
    </subcellularLocation>
</comment>
<dbReference type="RefSeq" id="WP_154484244.1">
    <property type="nucleotide sequence ID" value="NZ_JAHLOA010000023.1"/>
</dbReference>
<dbReference type="GO" id="GO:0042597">
    <property type="term" value="C:periplasmic space"/>
    <property type="evidence" value="ECO:0007669"/>
    <property type="project" value="UniProtKB-SubCell"/>
</dbReference>
<evidence type="ECO:0000256" key="4">
    <source>
        <dbReference type="ARBA" id="ARBA00022764"/>
    </source>
</evidence>
<reference evidence="7 8" key="1">
    <citation type="submission" date="2019-08" db="EMBL/GenBank/DDBJ databases">
        <title>In-depth cultivation of the pig gut microbiome towards novel bacterial diversity and tailored functional studies.</title>
        <authorList>
            <person name="Wylensek D."/>
            <person name="Hitch T.C.A."/>
            <person name="Clavel T."/>
        </authorList>
    </citation>
    <scope>NUCLEOTIDE SEQUENCE [LARGE SCALE GENOMIC DNA]</scope>
    <source>
        <strain evidence="7 8">Med78-601-WT-4W-RMD-3</strain>
    </source>
</reference>
<dbReference type="PANTHER" id="PTHR30222">
    <property type="entry name" value="SPERMIDINE/PUTRESCINE-BINDING PERIPLASMIC PROTEIN"/>
    <property type="match status" value="1"/>
</dbReference>
<dbReference type="SUPFAM" id="SSF53850">
    <property type="entry name" value="Periplasmic binding protein-like II"/>
    <property type="match status" value="1"/>
</dbReference>
<dbReference type="PRINTS" id="PR00909">
    <property type="entry name" value="SPERMDNBNDNG"/>
</dbReference>
<keyword evidence="2" id="KW-0813">Transport</keyword>
<dbReference type="Gene3D" id="3.40.190.10">
    <property type="entry name" value="Periplasmic binding protein-like II"/>
    <property type="match status" value="2"/>
</dbReference>
<keyword evidence="9" id="KW-1185">Reference proteome</keyword>
<evidence type="ECO:0000313" key="9">
    <source>
        <dbReference type="Proteomes" id="UP001108123"/>
    </source>
</evidence>
<dbReference type="GO" id="GO:0015846">
    <property type="term" value="P:polyamine transport"/>
    <property type="evidence" value="ECO:0007669"/>
    <property type="project" value="InterPro"/>
</dbReference>
<dbReference type="PANTHER" id="PTHR30222:SF17">
    <property type="entry name" value="SPERMIDINE_PUTRESCINE-BINDING PERIPLASMIC PROTEIN"/>
    <property type="match status" value="1"/>
</dbReference>
<keyword evidence="3" id="KW-0732">Signal</keyword>
<dbReference type="Proteomes" id="UP001108123">
    <property type="component" value="Unassembled WGS sequence"/>
</dbReference>
<evidence type="ECO:0000313" key="6">
    <source>
        <dbReference type="EMBL" id="MCG4565808.1"/>
    </source>
</evidence>
<keyword evidence="4" id="KW-0574">Periplasm</keyword>
<feature type="binding site" evidence="5">
    <location>
        <position position="86"/>
    </location>
    <ligand>
        <name>spermidine</name>
        <dbReference type="ChEBI" id="CHEBI:57834"/>
    </ligand>
</feature>
<evidence type="ECO:0000256" key="5">
    <source>
        <dbReference type="PIRSR" id="PIRSR019574-1"/>
    </source>
</evidence>
<dbReference type="EMBL" id="JAKNID010000054">
    <property type="protein sequence ID" value="MCG4565808.1"/>
    <property type="molecule type" value="Genomic_DNA"/>
</dbReference>
<organism evidence="7 8">
    <name type="scientific">Anaerosalibacter bizertensis</name>
    <dbReference type="NCBI Taxonomy" id="932217"/>
    <lineage>
        <taxon>Bacteria</taxon>
        <taxon>Bacillati</taxon>
        <taxon>Bacillota</taxon>
        <taxon>Tissierellia</taxon>
        <taxon>Tissierellales</taxon>
        <taxon>Sporanaerobacteraceae</taxon>
        <taxon>Anaerosalibacter</taxon>
    </lineage>
</organism>
<dbReference type="PIRSF" id="PIRSF019574">
    <property type="entry name" value="Periplasmic_polyamine_BP"/>
    <property type="match status" value="1"/>
</dbReference>
<evidence type="ECO:0000313" key="8">
    <source>
        <dbReference type="Proteomes" id="UP000462760"/>
    </source>
</evidence>
<evidence type="ECO:0000256" key="3">
    <source>
        <dbReference type="ARBA" id="ARBA00022729"/>
    </source>
</evidence>
<dbReference type="InterPro" id="IPR001188">
    <property type="entry name" value="Sperm_putr-bd"/>
</dbReference>
<accession>A0A844FHW3</accession>
<reference evidence="6" key="2">
    <citation type="submission" date="2022-01" db="EMBL/GenBank/DDBJ databases">
        <title>Collection of gut derived symbiotic bacterial strains cultured from healthy donors.</title>
        <authorList>
            <person name="Lin H."/>
            <person name="Kohout C."/>
            <person name="Waligurski E."/>
            <person name="Pamer E.G."/>
        </authorList>
    </citation>
    <scope>NUCLEOTIDE SEQUENCE</scope>
    <source>
        <strain evidence="6">MSK.14.39</strain>
    </source>
</reference>
<evidence type="ECO:0000313" key="7">
    <source>
        <dbReference type="EMBL" id="MSS43560.1"/>
    </source>
</evidence>
<gene>
    <name evidence="7" type="ORF">FYJ27_07445</name>
    <name evidence="6" type="ORF">L0P62_10135</name>
</gene>